<gene>
    <name evidence="2" type="ORF">PAL_GLEAN10016409</name>
</gene>
<proteinExistence type="predicted"/>
<reference evidence="3" key="1">
    <citation type="journal article" date="2013" name="Science">
        <title>Comparative analysis of bat genomes provides insight into the evolution of flight and immunity.</title>
        <authorList>
            <person name="Zhang G."/>
            <person name="Cowled C."/>
            <person name="Shi Z."/>
            <person name="Huang Z."/>
            <person name="Bishop-Lilly K.A."/>
            <person name="Fang X."/>
            <person name="Wynne J.W."/>
            <person name="Xiong Z."/>
            <person name="Baker M.L."/>
            <person name="Zhao W."/>
            <person name="Tachedjian M."/>
            <person name="Zhu Y."/>
            <person name="Zhou P."/>
            <person name="Jiang X."/>
            <person name="Ng J."/>
            <person name="Yang L."/>
            <person name="Wu L."/>
            <person name="Xiao J."/>
            <person name="Feng Y."/>
            <person name="Chen Y."/>
            <person name="Sun X."/>
            <person name="Zhang Y."/>
            <person name="Marsh G.A."/>
            <person name="Crameri G."/>
            <person name="Broder C.C."/>
            <person name="Frey K.G."/>
            <person name="Wang L.F."/>
            <person name="Wang J."/>
        </authorList>
    </citation>
    <scope>NUCLEOTIDE SEQUENCE [LARGE SCALE GENOMIC DNA]</scope>
</reference>
<accession>L5KVX1</accession>
<dbReference type="EMBL" id="KB030554">
    <property type="protein sequence ID" value="ELK14938.1"/>
    <property type="molecule type" value="Genomic_DNA"/>
</dbReference>
<dbReference type="InParanoid" id="L5KVX1"/>
<keyword evidence="3" id="KW-1185">Reference proteome</keyword>
<evidence type="ECO:0000256" key="1">
    <source>
        <dbReference type="SAM" id="MobiDB-lite"/>
    </source>
</evidence>
<feature type="region of interest" description="Disordered" evidence="1">
    <location>
        <begin position="64"/>
        <end position="113"/>
    </location>
</feature>
<feature type="compositionally biased region" description="Polar residues" evidence="1">
    <location>
        <begin position="77"/>
        <end position="89"/>
    </location>
</feature>
<feature type="region of interest" description="Disordered" evidence="1">
    <location>
        <begin position="1"/>
        <end position="34"/>
    </location>
</feature>
<sequence length="113" mass="11865">MRPGRGAGPRAPHPQTVHAPALIRLPAPPPPKNISPLRCPQPLCCLELQIPKCDKRSVAEPLRSEHALGTPGHQRASESSGGPLAQQSLGFHPQESPTPQFTTPSPTPSPSGA</sequence>
<evidence type="ECO:0000313" key="2">
    <source>
        <dbReference type="EMBL" id="ELK14938.1"/>
    </source>
</evidence>
<feature type="compositionally biased region" description="Low complexity" evidence="1">
    <location>
        <begin position="93"/>
        <end position="104"/>
    </location>
</feature>
<evidence type="ECO:0000313" key="3">
    <source>
        <dbReference type="Proteomes" id="UP000010552"/>
    </source>
</evidence>
<protein>
    <submittedName>
        <fullName evidence="2">Uncharacterized protein</fullName>
    </submittedName>
</protein>
<dbReference type="AlphaFoldDB" id="L5KVX1"/>
<dbReference type="Proteomes" id="UP000010552">
    <property type="component" value="Unassembled WGS sequence"/>
</dbReference>
<feature type="compositionally biased region" description="Low complexity" evidence="1">
    <location>
        <begin position="1"/>
        <end position="10"/>
    </location>
</feature>
<organism evidence="2 3">
    <name type="scientific">Pteropus alecto</name>
    <name type="common">Black flying fox</name>
    <dbReference type="NCBI Taxonomy" id="9402"/>
    <lineage>
        <taxon>Eukaryota</taxon>
        <taxon>Metazoa</taxon>
        <taxon>Chordata</taxon>
        <taxon>Craniata</taxon>
        <taxon>Vertebrata</taxon>
        <taxon>Euteleostomi</taxon>
        <taxon>Mammalia</taxon>
        <taxon>Eutheria</taxon>
        <taxon>Laurasiatheria</taxon>
        <taxon>Chiroptera</taxon>
        <taxon>Yinpterochiroptera</taxon>
        <taxon>Pteropodoidea</taxon>
        <taxon>Pteropodidae</taxon>
        <taxon>Pteropodinae</taxon>
        <taxon>Pteropus</taxon>
    </lineage>
</organism>
<name>L5KVX1_PTEAL</name>